<reference evidence="1" key="1">
    <citation type="submission" date="2024-04" db="UniProtKB">
        <authorList>
            <consortium name="EnsemblMetazoa"/>
        </authorList>
    </citation>
    <scope>IDENTIFICATION</scope>
    <source>
        <strain evidence="1">EBRO</strain>
    </source>
</reference>
<dbReference type="EnsemblMetazoa" id="ENSAATROPT014586">
    <property type="protein sequence ID" value="ENSAATROPP013287"/>
    <property type="gene ID" value="ENSAATROPG011833"/>
</dbReference>
<name>A0AAG5DPS8_ANOAO</name>
<evidence type="ECO:0000313" key="2">
    <source>
        <dbReference type="Proteomes" id="UP000075880"/>
    </source>
</evidence>
<protein>
    <submittedName>
        <fullName evidence="1">Uncharacterized protein</fullName>
    </submittedName>
</protein>
<sequence>IRLDRLSPSLIRSPLQANCCGRVLRRGECHSRVLALSDTRRCVRAGHRHSGRRSTVRLTSVGRLVGCRSIVLDRSLEFDPRQRPVREVAKAGRVNFNLYL</sequence>
<organism evidence="1 2">
    <name type="scientific">Anopheles atroparvus</name>
    <name type="common">European mosquito</name>
    <dbReference type="NCBI Taxonomy" id="41427"/>
    <lineage>
        <taxon>Eukaryota</taxon>
        <taxon>Metazoa</taxon>
        <taxon>Ecdysozoa</taxon>
        <taxon>Arthropoda</taxon>
        <taxon>Hexapoda</taxon>
        <taxon>Insecta</taxon>
        <taxon>Pterygota</taxon>
        <taxon>Neoptera</taxon>
        <taxon>Endopterygota</taxon>
        <taxon>Diptera</taxon>
        <taxon>Nematocera</taxon>
        <taxon>Culicoidea</taxon>
        <taxon>Culicidae</taxon>
        <taxon>Anophelinae</taxon>
        <taxon>Anopheles</taxon>
    </lineage>
</organism>
<evidence type="ECO:0000313" key="1">
    <source>
        <dbReference type="EnsemblMetazoa" id="ENSAATROPP013287"/>
    </source>
</evidence>
<proteinExistence type="predicted"/>
<dbReference type="Proteomes" id="UP000075880">
    <property type="component" value="Unassembled WGS sequence"/>
</dbReference>
<accession>A0AAG5DPS8</accession>
<keyword evidence="2" id="KW-1185">Reference proteome</keyword>
<dbReference type="AlphaFoldDB" id="A0AAG5DPS8"/>